<comment type="catalytic activity">
    <reaction evidence="1">
        <text>ATP + protein L-histidine = ADP + protein N-phospho-L-histidine.</text>
        <dbReference type="EC" id="2.7.13.3"/>
    </reaction>
</comment>
<evidence type="ECO:0000256" key="11">
    <source>
        <dbReference type="ARBA" id="ARBA00022840"/>
    </source>
</evidence>
<evidence type="ECO:0000256" key="9">
    <source>
        <dbReference type="ARBA" id="ARBA00022745"/>
    </source>
</evidence>
<dbReference type="SUPFAM" id="SSF55874">
    <property type="entry name" value="ATPase domain of HSP90 chaperone/DNA topoisomerase II/histidine kinase"/>
    <property type="match status" value="1"/>
</dbReference>
<dbReference type="STRING" id="105231.A0A1Y1IHT6"/>
<feature type="domain" description="Response regulatory" evidence="18">
    <location>
        <begin position="401"/>
        <end position="508"/>
    </location>
</feature>
<evidence type="ECO:0000256" key="16">
    <source>
        <dbReference type="SAM" id="MobiDB-lite"/>
    </source>
</evidence>
<keyword evidence="5 15" id="KW-0597">Phosphoprotein</keyword>
<dbReference type="OrthoDB" id="60033at2759"/>
<feature type="compositionally biased region" description="Basic and acidic residues" evidence="16">
    <location>
        <begin position="43"/>
        <end position="70"/>
    </location>
</feature>
<dbReference type="Pfam" id="PF00512">
    <property type="entry name" value="HisKA"/>
    <property type="match status" value="1"/>
</dbReference>
<keyword evidence="6" id="KW-0808">Transferase</keyword>
<protein>
    <recommendedName>
        <fullName evidence="4">histidine kinase</fullName>
        <ecNumber evidence="4">2.7.13.3</ecNumber>
    </recommendedName>
</protein>
<feature type="region of interest" description="Disordered" evidence="16">
    <location>
        <begin position="1"/>
        <end position="26"/>
    </location>
</feature>
<proteinExistence type="inferred from homology"/>
<keyword evidence="11" id="KW-0067">ATP-binding</keyword>
<dbReference type="Gene3D" id="1.10.287.130">
    <property type="match status" value="1"/>
</dbReference>
<dbReference type="FunFam" id="3.30.565.10:FF:000030">
    <property type="entry name" value="Ethylene receptor 1"/>
    <property type="match status" value="1"/>
</dbReference>
<dbReference type="CDD" id="cd16922">
    <property type="entry name" value="HATPase_EvgS-ArcB-TorS-like"/>
    <property type="match status" value="1"/>
</dbReference>
<dbReference type="SUPFAM" id="SSF52172">
    <property type="entry name" value="CheY-like"/>
    <property type="match status" value="1"/>
</dbReference>
<dbReference type="InterPro" id="IPR036890">
    <property type="entry name" value="HATPase_C_sf"/>
</dbReference>
<dbReference type="PANTHER" id="PTHR24423:SF633">
    <property type="entry name" value="ETHYLENE RECEPTOR 2"/>
    <property type="match status" value="1"/>
</dbReference>
<dbReference type="InterPro" id="IPR004358">
    <property type="entry name" value="Sig_transdc_His_kin-like_C"/>
</dbReference>
<evidence type="ECO:0000313" key="20">
    <source>
        <dbReference type="Proteomes" id="UP000054558"/>
    </source>
</evidence>
<dbReference type="SUPFAM" id="SSF47384">
    <property type="entry name" value="Homodimeric domain of signal transducing histidine kinase"/>
    <property type="match status" value="1"/>
</dbReference>
<evidence type="ECO:0000256" key="1">
    <source>
        <dbReference type="ARBA" id="ARBA00000085"/>
    </source>
</evidence>
<name>A0A1Y1IHT6_KLENI</name>
<evidence type="ECO:0000256" key="6">
    <source>
        <dbReference type="ARBA" id="ARBA00022679"/>
    </source>
</evidence>
<dbReference type="CDD" id="cd00082">
    <property type="entry name" value="HisKA"/>
    <property type="match status" value="1"/>
</dbReference>
<dbReference type="InterPro" id="IPR001789">
    <property type="entry name" value="Sig_transdc_resp-reg_receiver"/>
</dbReference>
<evidence type="ECO:0000256" key="10">
    <source>
        <dbReference type="ARBA" id="ARBA00022777"/>
    </source>
</evidence>
<dbReference type="InterPro" id="IPR005467">
    <property type="entry name" value="His_kinase_dom"/>
</dbReference>
<feature type="domain" description="Histidine kinase" evidence="17">
    <location>
        <begin position="156"/>
        <end position="380"/>
    </location>
</feature>
<dbReference type="Pfam" id="PF00072">
    <property type="entry name" value="Response_reg"/>
    <property type="match status" value="1"/>
</dbReference>
<dbReference type="InterPro" id="IPR003594">
    <property type="entry name" value="HATPase_dom"/>
</dbReference>
<dbReference type="InterPro" id="IPR011006">
    <property type="entry name" value="CheY-like_superfamily"/>
</dbReference>
<feature type="region of interest" description="Disordered" evidence="16">
    <location>
        <begin position="43"/>
        <end position="79"/>
    </location>
</feature>
<dbReference type="EMBL" id="DF237569">
    <property type="protein sequence ID" value="GAQ90263.1"/>
    <property type="molecule type" value="Genomic_DNA"/>
</dbReference>
<dbReference type="PRINTS" id="PR00344">
    <property type="entry name" value="BCTRLSENSOR"/>
</dbReference>
<dbReference type="SMART" id="SM00387">
    <property type="entry name" value="HATPase_c"/>
    <property type="match status" value="1"/>
</dbReference>
<dbReference type="PROSITE" id="PS50110">
    <property type="entry name" value="RESPONSE_REGULATORY"/>
    <property type="match status" value="1"/>
</dbReference>
<reference evidence="19 20" key="1">
    <citation type="journal article" date="2014" name="Nat. Commun.">
        <title>Klebsormidium flaccidum genome reveals primary factors for plant terrestrial adaptation.</title>
        <authorList>
            <person name="Hori K."/>
            <person name="Maruyama F."/>
            <person name="Fujisawa T."/>
            <person name="Togashi T."/>
            <person name="Yamamoto N."/>
            <person name="Seo M."/>
            <person name="Sato S."/>
            <person name="Yamada T."/>
            <person name="Mori H."/>
            <person name="Tajima N."/>
            <person name="Moriyama T."/>
            <person name="Ikeuchi M."/>
            <person name="Watanabe M."/>
            <person name="Wada H."/>
            <person name="Kobayashi K."/>
            <person name="Saito M."/>
            <person name="Masuda T."/>
            <person name="Sasaki-Sekimoto Y."/>
            <person name="Mashiguchi K."/>
            <person name="Awai K."/>
            <person name="Shimojima M."/>
            <person name="Masuda S."/>
            <person name="Iwai M."/>
            <person name="Nobusawa T."/>
            <person name="Narise T."/>
            <person name="Kondo S."/>
            <person name="Saito H."/>
            <person name="Sato R."/>
            <person name="Murakawa M."/>
            <person name="Ihara Y."/>
            <person name="Oshima-Yamada Y."/>
            <person name="Ohtaka K."/>
            <person name="Satoh M."/>
            <person name="Sonobe K."/>
            <person name="Ishii M."/>
            <person name="Ohtani R."/>
            <person name="Kanamori-Sato M."/>
            <person name="Honoki R."/>
            <person name="Miyazaki D."/>
            <person name="Mochizuki H."/>
            <person name="Umetsu J."/>
            <person name="Higashi K."/>
            <person name="Shibata D."/>
            <person name="Kamiya Y."/>
            <person name="Sato N."/>
            <person name="Nakamura Y."/>
            <person name="Tabata S."/>
            <person name="Ida S."/>
            <person name="Kurokawa K."/>
            <person name="Ohta H."/>
        </authorList>
    </citation>
    <scope>NUCLEOTIDE SEQUENCE [LARGE SCALE GENOMIC DNA]</scope>
    <source>
        <strain evidence="19 20">NIES-2285</strain>
    </source>
</reference>
<keyword evidence="10 19" id="KW-0418">Kinase</keyword>
<keyword evidence="20" id="KW-1185">Reference proteome</keyword>
<dbReference type="GO" id="GO:0009873">
    <property type="term" value="P:ethylene-activated signaling pathway"/>
    <property type="evidence" value="ECO:0007669"/>
    <property type="project" value="UniProtKB-KW"/>
</dbReference>
<sequence>MAFRQDPACIGESSPSANQKPELEQTDTAELAVLRQLLRAKSDELRQAETRERAAQEKLAEETTARKEAKAQAGKKKHARQLVEAEAGAAKERLAAVARERKVREVQDRAEVATPLSVAVEQASLLEASRSAQARLLEALREAEFSARSRDEFLAVMKHEIRTPLHAIIALLSLLNQSELTEDQQSMEHTVSKSTTLLRTLINDVLDFSRLEGDSLALDPHPFHLPSLFEQLEALAGSMAQVKGVHLWIDEGIPAYVSEDDQRILQVLLNLVANSIKFTEPGGRITVKASRVEGGSSPKYLALKVTVTDTRMGIRPEDLDGKLFQKFVQADTSISRKYGGTGLGLAICKRLAEMMQGRIWLESDGVGRGCTASLVLRLQHARASRGFKSPLLESNALKGLQALVTDKNAINRLVTSRLLTSLGCEVAVAKGGRSCLEQLALQRFELVLLDLSMPDMDGFKFSRAKPSSRTRQLKISPLILSCFLEFGNRLVVSRIDINGSDRVEPEVS</sequence>
<evidence type="ECO:0000256" key="7">
    <source>
        <dbReference type="ARBA" id="ARBA00022692"/>
    </source>
</evidence>
<accession>A0A1Y1IHT6</accession>
<evidence type="ECO:0000259" key="17">
    <source>
        <dbReference type="PROSITE" id="PS50109"/>
    </source>
</evidence>
<evidence type="ECO:0000256" key="12">
    <source>
        <dbReference type="ARBA" id="ARBA00022989"/>
    </source>
</evidence>
<keyword evidence="13" id="KW-0902">Two-component regulatory system</keyword>
<dbReference type="GO" id="GO:0009927">
    <property type="term" value="F:histidine phosphotransfer kinase activity"/>
    <property type="evidence" value="ECO:0000318"/>
    <property type="project" value="GO_Central"/>
</dbReference>
<dbReference type="EC" id="2.7.13.3" evidence="4"/>
<evidence type="ECO:0000256" key="3">
    <source>
        <dbReference type="ARBA" id="ARBA00009842"/>
    </source>
</evidence>
<dbReference type="PANTHER" id="PTHR24423">
    <property type="entry name" value="TWO-COMPONENT SENSOR HISTIDINE KINASE"/>
    <property type="match status" value="1"/>
</dbReference>
<organism evidence="19 20">
    <name type="scientific">Klebsormidium nitens</name>
    <name type="common">Green alga</name>
    <name type="synonym">Ulothrix nitens</name>
    <dbReference type="NCBI Taxonomy" id="105231"/>
    <lineage>
        <taxon>Eukaryota</taxon>
        <taxon>Viridiplantae</taxon>
        <taxon>Streptophyta</taxon>
        <taxon>Klebsormidiophyceae</taxon>
        <taxon>Klebsormidiales</taxon>
        <taxon>Klebsormidiaceae</taxon>
        <taxon>Klebsormidium</taxon>
    </lineage>
</organism>
<dbReference type="Gene3D" id="3.40.50.2300">
    <property type="match status" value="1"/>
</dbReference>
<feature type="modified residue" description="4-aspartylphosphate" evidence="15">
    <location>
        <position position="450"/>
    </location>
</feature>
<evidence type="ECO:0000259" key="18">
    <source>
        <dbReference type="PROSITE" id="PS50110"/>
    </source>
</evidence>
<dbReference type="GO" id="GO:0005886">
    <property type="term" value="C:plasma membrane"/>
    <property type="evidence" value="ECO:0000318"/>
    <property type="project" value="GO_Central"/>
</dbReference>
<dbReference type="OMA" id="WVDTIKA"/>
<keyword evidence="8" id="KW-0547">Nucleotide-binding</keyword>
<comment type="subcellular location">
    <subcellularLocation>
        <location evidence="2">Endoplasmic reticulum membrane</location>
        <topology evidence="2">Multi-pass membrane protein</topology>
    </subcellularLocation>
</comment>
<dbReference type="GO" id="GO:0005524">
    <property type="term" value="F:ATP binding"/>
    <property type="evidence" value="ECO:0007669"/>
    <property type="project" value="UniProtKB-KW"/>
</dbReference>
<evidence type="ECO:0000313" key="19">
    <source>
        <dbReference type="EMBL" id="GAQ90263.1"/>
    </source>
</evidence>
<dbReference type="InterPro" id="IPR036097">
    <property type="entry name" value="HisK_dim/P_sf"/>
</dbReference>
<keyword evidence="14" id="KW-0472">Membrane</keyword>
<dbReference type="CDD" id="cd17546">
    <property type="entry name" value="REC_hyHK_CKI1_RcsC-like"/>
    <property type="match status" value="1"/>
</dbReference>
<evidence type="ECO:0000256" key="8">
    <source>
        <dbReference type="ARBA" id="ARBA00022741"/>
    </source>
</evidence>
<keyword evidence="7" id="KW-0812">Transmembrane</keyword>
<keyword evidence="9" id="KW-0936">Ethylene signaling pathway</keyword>
<comment type="similarity">
    <text evidence="3">Belongs to the ethylene receptor family.</text>
</comment>
<dbReference type="GO" id="GO:0000155">
    <property type="term" value="F:phosphorelay sensor kinase activity"/>
    <property type="evidence" value="ECO:0000318"/>
    <property type="project" value="GO_Central"/>
</dbReference>
<dbReference type="GO" id="GO:0005789">
    <property type="term" value="C:endoplasmic reticulum membrane"/>
    <property type="evidence" value="ECO:0007669"/>
    <property type="project" value="UniProtKB-SubCell"/>
</dbReference>
<dbReference type="SMART" id="SM00388">
    <property type="entry name" value="HisKA"/>
    <property type="match status" value="1"/>
</dbReference>
<evidence type="ECO:0000256" key="14">
    <source>
        <dbReference type="ARBA" id="ARBA00023136"/>
    </source>
</evidence>
<evidence type="ECO:0000256" key="15">
    <source>
        <dbReference type="PROSITE-ProRule" id="PRU00169"/>
    </source>
</evidence>
<dbReference type="InterPro" id="IPR003661">
    <property type="entry name" value="HisK_dim/P_dom"/>
</dbReference>
<dbReference type="Gene3D" id="3.30.565.10">
    <property type="entry name" value="Histidine kinase-like ATPase, C-terminal domain"/>
    <property type="match status" value="1"/>
</dbReference>
<dbReference type="GO" id="GO:0000160">
    <property type="term" value="P:phosphorelay signal transduction system"/>
    <property type="evidence" value="ECO:0000318"/>
    <property type="project" value="GO_Central"/>
</dbReference>
<gene>
    <name evidence="19" type="ORF">KFL_006200030</name>
</gene>
<keyword evidence="12" id="KW-1133">Transmembrane helix</keyword>
<evidence type="ECO:0000256" key="2">
    <source>
        <dbReference type="ARBA" id="ARBA00004477"/>
    </source>
</evidence>
<dbReference type="AlphaFoldDB" id="A0A1Y1IHT6"/>
<dbReference type="Pfam" id="PF02518">
    <property type="entry name" value="HATPase_c"/>
    <property type="match status" value="1"/>
</dbReference>
<dbReference type="GO" id="GO:0046872">
    <property type="term" value="F:metal ion binding"/>
    <property type="evidence" value="ECO:0007669"/>
    <property type="project" value="UniProtKB-KW"/>
</dbReference>
<evidence type="ECO:0000256" key="5">
    <source>
        <dbReference type="ARBA" id="ARBA00022553"/>
    </source>
</evidence>
<dbReference type="FunFam" id="1.10.287.130:FF:000004">
    <property type="entry name" value="Ethylene receptor 1"/>
    <property type="match status" value="1"/>
</dbReference>
<evidence type="ECO:0000256" key="4">
    <source>
        <dbReference type="ARBA" id="ARBA00012438"/>
    </source>
</evidence>
<dbReference type="Proteomes" id="UP000054558">
    <property type="component" value="Unassembled WGS sequence"/>
</dbReference>
<evidence type="ECO:0000256" key="13">
    <source>
        <dbReference type="ARBA" id="ARBA00023012"/>
    </source>
</evidence>
<dbReference type="PROSITE" id="PS50109">
    <property type="entry name" value="HIS_KIN"/>
    <property type="match status" value="1"/>
</dbReference>